<dbReference type="InterPro" id="IPR027417">
    <property type="entry name" value="P-loop_NTPase"/>
</dbReference>
<evidence type="ECO:0000313" key="1">
    <source>
        <dbReference type="EMBL" id="WOE76556.1"/>
    </source>
</evidence>
<keyword evidence="2" id="KW-1185">Reference proteome</keyword>
<dbReference type="EMBL" id="CP136594">
    <property type="protein sequence ID" value="WOE76556.1"/>
    <property type="molecule type" value="Genomic_DNA"/>
</dbReference>
<name>A0AA97F9D5_9SPHN</name>
<reference evidence="1 2" key="1">
    <citation type="submission" date="2023-10" db="EMBL/GenBank/DDBJ databases">
        <title>Complete genome sequence of a Sphingomonadaceae bacterium.</title>
        <authorList>
            <person name="Yan C."/>
        </authorList>
    </citation>
    <scope>NUCLEOTIDE SEQUENCE [LARGE SCALE GENOMIC DNA]</scope>
    <source>
        <strain evidence="1 2">SCSIO 66989</strain>
    </source>
</reference>
<dbReference type="AlphaFoldDB" id="A0AA97F9D5"/>
<proteinExistence type="predicted"/>
<dbReference type="RefSeq" id="WP_317084354.1">
    <property type="nucleotide sequence ID" value="NZ_CP136594.1"/>
</dbReference>
<accession>A0AA97F9D5</accession>
<protein>
    <recommendedName>
        <fullName evidence="3">Sulfotransferase</fullName>
    </recommendedName>
</protein>
<dbReference type="Proteomes" id="UP001302429">
    <property type="component" value="Chromosome"/>
</dbReference>
<sequence>MSQDLQTTFLSDPGFFPFNIDVTGERVHIARLSLDAIASASFLDQRVLQANTPQGWLEWQQLAEAGASLTRKPRFIFHIGHVGSTLMSRLLGTHDQVHALREPFALRPMAELGGKVAAPDMPWEPKLWQQRLQQLLLWLGRAPDEQNTIIKASSFVSEIAPEIMAATGPALLLTTKPHIYLATIFAGDAGRAETLSLAAARLNRLHRMLDATPWTLWQMSPGEKVAMSWACEMVALSRADSEDGDSLWCDFDVFLDAPHAKFEEIAAVFDLHFEDQALHETLNGPIMQQYSKAPEHGYSPQLRRDVIAQAEHNWAEEIAKGTAWLEAAAKEHPPIANALERLA</sequence>
<dbReference type="Gene3D" id="3.40.50.300">
    <property type="entry name" value="P-loop containing nucleotide triphosphate hydrolases"/>
    <property type="match status" value="1"/>
</dbReference>
<dbReference type="KEGG" id="acoa:RB602_07540"/>
<evidence type="ECO:0008006" key="3">
    <source>
        <dbReference type="Google" id="ProtNLM"/>
    </source>
</evidence>
<evidence type="ECO:0000313" key="2">
    <source>
        <dbReference type="Proteomes" id="UP001302429"/>
    </source>
</evidence>
<gene>
    <name evidence="1" type="ORF">RB602_07540</name>
</gene>
<organism evidence="1 2">
    <name type="scientific">Alterisphingorhabdus coralli</name>
    <dbReference type="NCBI Taxonomy" id="3071408"/>
    <lineage>
        <taxon>Bacteria</taxon>
        <taxon>Pseudomonadati</taxon>
        <taxon>Pseudomonadota</taxon>
        <taxon>Alphaproteobacteria</taxon>
        <taxon>Sphingomonadales</taxon>
        <taxon>Sphingomonadaceae</taxon>
        <taxon>Alterisphingorhabdus (ex Yan et al. 2024)</taxon>
    </lineage>
</organism>